<dbReference type="RefSeq" id="WP_116960807.1">
    <property type="nucleotide sequence ID" value="NZ_QVLS01000014.1"/>
</dbReference>
<comment type="caution">
    <text evidence="2">The sequence shown here is derived from an EMBL/GenBank/DDBJ whole genome shotgun (WGS) entry which is preliminary data.</text>
</comment>
<feature type="signal peptide" evidence="1">
    <location>
        <begin position="1"/>
        <end position="20"/>
    </location>
</feature>
<organism evidence="2 3">
    <name type="scientific">Hydrogenophaga borbori</name>
    <dbReference type="NCBI Taxonomy" id="2294117"/>
    <lineage>
        <taxon>Bacteria</taxon>
        <taxon>Pseudomonadati</taxon>
        <taxon>Pseudomonadota</taxon>
        <taxon>Betaproteobacteria</taxon>
        <taxon>Burkholderiales</taxon>
        <taxon>Comamonadaceae</taxon>
        <taxon>Hydrogenophaga</taxon>
    </lineage>
</organism>
<dbReference type="Proteomes" id="UP000261931">
    <property type="component" value="Unassembled WGS sequence"/>
</dbReference>
<accession>A0A372EET3</accession>
<evidence type="ECO:0000313" key="3">
    <source>
        <dbReference type="Proteomes" id="UP000261931"/>
    </source>
</evidence>
<feature type="chain" id="PRO_5016729888" description="Cell envelope biogenesis protein TolA" evidence="1">
    <location>
        <begin position="21"/>
        <end position="132"/>
    </location>
</feature>
<sequence>MNVRIATAVALCAVSAFATAQTMSKAEYDAAKERIEMNYKTAKKACDAMKDNAKDVCQEEAKGTERVDKAALEQQYKASPDNARKLEKAKADSAYDIAKEKCEDQTGDAQKVCKADAKAEHERALKAAKGKT</sequence>
<evidence type="ECO:0000313" key="2">
    <source>
        <dbReference type="EMBL" id="RFP76928.1"/>
    </source>
</evidence>
<dbReference type="EMBL" id="QVLS01000014">
    <property type="protein sequence ID" value="RFP76928.1"/>
    <property type="molecule type" value="Genomic_DNA"/>
</dbReference>
<evidence type="ECO:0008006" key="4">
    <source>
        <dbReference type="Google" id="ProtNLM"/>
    </source>
</evidence>
<name>A0A372EET3_9BURK</name>
<dbReference type="AlphaFoldDB" id="A0A372EET3"/>
<keyword evidence="3" id="KW-1185">Reference proteome</keyword>
<proteinExistence type="predicted"/>
<reference evidence="2 3" key="1">
    <citation type="submission" date="2018-08" db="EMBL/GenBank/DDBJ databases">
        <title>Hydrogenophaga sp. LA-38 isolated from sludge.</title>
        <authorList>
            <person name="Im W.-T."/>
        </authorList>
    </citation>
    <scope>NUCLEOTIDE SEQUENCE [LARGE SCALE GENOMIC DNA]</scope>
    <source>
        <strain evidence="2 3">LA-38</strain>
    </source>
</reference>
<gene>
    <name evidence="2" type="ORF">DY262_19915</name>
</gene>
<keyword evidence="1" id="KW-0732">Signal</keyword>
<protein>
    <recommendedName>
        <fullName evidence="4">Cell envelope biogenesis protein TolA</fullName>
    </recommendedName>
</protein>
<evidence type="ECO:0000256" key="1">
    <source>
        <dbReference type="SAM" id="SignalP"/>
    </source>
</evidence>